<dbReference type="Gene3D" id="3.40.50.360">
    <property type="match status" value="1"/>
</dbReference>
<dbReference type="SUPFAM" id="SSF52218">
    <property type="entry name" value="Flavoproteins"/>
    <property type="match status" value="1"/>
</dbReference>
<protein>
    <submittedName>
        <fullName evidence="2">Flavodoxin/nitric oxide synthase</fullName>
    </submittedName>
</protein>
<feature type="domain" description="Flavodoxin-like" evidence="1">
    <location>
        <begin position="3"/>
        <end position="166"/>
    </location>
</feature>
<proteinExistence type="predicted"/>
<organism evidence="2 3">
    <name type="scientific">Cellulomonas alba</name>
    <dbReference type="NCBI Taxonomy" id="3053467"/>
    <lineage>
        <taxon>Bacteria</taxon>
        <taxon>Bacillati</taxon>
        <taxon>Actinomycetota</taxon>
        <taxon>Actinomycetes</taxon>
        <taxon>Micrococcales</taxon>
        <taxon>Cellulomonadaceae</taxon>
        <taxon>Cellulomonas</taxon>
    </lineage>
</organism>
<dbReference type="RefSeq" id="WP_289453732.1">
    <property type="nucleotide sequence ID" value="NZ_JAUCGQ010000001.1"/>
</dbReference>
<dbReference type="InterPro" id="IPR029039">
    <property type="entry name" value="Flavoprotein-like_sf"/>
</dbReference>
<evidence type="ECO:0000313" key="2">
    <source>
        <dbReference type="EMBL" id="MDM7854121.1"/>
    </source>
</evidence>
<dbReference type="InterPro" id="IPR001226">
    <property type="entry name" value="Flavodoxin_CS"/>
</dbReference>
<dbReference type="EMBL" id="JAUCGQ010000001">
    <property type="protein sequence ID" value="MDM7854121.1"/>
    <property type="molecule type" value="Genomic_DNA"/>
</dbReference>
<dbReference type="InterPro" id="IPR008254">
    <property type="entry name" value="Flavodoxin/NO_synth"/>
</dbReference>
<name>A0ABT7SD66_9CELL</name>
<sequence>MHATVVYESMFGNTCAVAAAVAAGLADGGTDTELLPVADAPLTMRARTGLLVIGAPTHAAGIPAPRTRTDAGFWAQADDPLTPRVGIREWLDAVHGDARAVRVATFDTRLRRPTKPGSAANAALLELGRRGFTLVAAPESFWVGGMTGPLLPGEVERARAWGVALARTTGARASSAAASASAPASASAVTLDGAPLRAAPMPRPT</sequence>
<evidence type="ECO:0000313" key="3">
    <source>
        <dbReference type="Proteomes" id="UP001529338"/>
    </source>
</evidence>
<reference evidence="2 3" key="1">
    <citation type="submission" date="2023-06" db="EMBL/GenBank/DDBJ databases">
        <title>Cellulomonas sp. MW4 Whole genome sequence.</title>
        <authorList>
            <person name="Park S."/>
        </authorList>
    </citation>
    <scope>NUCLEOTIDE SEQUENCE [LARGE SCALE GENOMIC DNA]</scope>
    <source>
        <strain evidence="2 3">MW4</strain>
    </source>
</reference>
<dbReference type="Proteomes" id="UP001529338">
    <property type="component" value="Unassembled WGS sequence"/>
</dbReference>
<keyword evidence="3" id="KW-1185">Reference proteome</keyword>
<comment type="caution">
    <text evidence="2">The sequence shown here is derived from an EMBL/GenBank/DDBJ whole genome shotgun (WGS) entry which is preliminary data.</text>
</comment>
<dbReference type="PROSITE" id="PS00201">
    <property type="entry name" value="FLAVODOXIN"/>
    <property type="match status" value="1"/>
</dbReference>
<evidence type="ECO:0000259" key="1">
    <source>
        <dbReference type="PROSITE" id="PS50902"/>
    </source>
</evidence>
<accession>A0ABT7SD66</accession>
<gene>
    <name evidence="2" type="ORF">QRT04_04180</name>
</gene>
<dbReference type="PROSITE" id="PS50902">
    <property type="entry name" value="FLAVODOXIN_LIKE"/>
    <property type="match status" value="1"/>
</dbReference>